<evidence type="ECO:0000313" key="1">
    <source>
        <dbReference type="EMBL" id="AEO56788.1"/>
    </source>
</evidence>
<dbReference type="GeneID" id="11510838"/>
<feature type="non-terminal residue" evidence="1">
    <location>
        <position position="152"/>
    </location>
</feature>
<protein>
    <submittedName>
        <fullName evidence="1">Uncharacterized protein</fullName>
    </submittedName>
</protein>
<dbReference type="RefSeq" id="XP_003662033.1">
    <property type="nucleotide sequence ID" value="XM_003661985.1"/>
</dbReference>
<keyword evidence="2" id="KW-1185">Reference proteome</keyword>
<organism evidence="1 2">
    <name type="scientific">Thermothelomyces thermophilus (strain ATCC 42464 / BCRC 31852 / DSM 1799)</name>
    <name type="common">Sporotrichum thermophile</name>
    <dbReference type="NCBI Taxonomy" id="573729"/>
    <lineage>
        <taxon>Eukaryota</taxon>
        <taxon>Fungi</taxon>
        <taxon>Dikarya</taxon>
        <taxon>Ascomycota</taxon>
        <taxon>Pezizomycotina</taxon>
        <taxon>Sordariomycetes</taxon>
        <taxon>Sordariomycetidae</taxon>
        <taxon>Sordariales</taxon>
        <taxon>Chaetomiaceae</taxon>
        <taxon>Thermothelomyces</taxon>
    </lineage>
</organism>
<proteinExistence type="predicted"/>
<sequence length="152" mass="17272">MKRMKHMKTEHWHHTARGMRLQLPYHIVTGMKSEMHEVCTALLPYRLRPKTATSPSLAVYLPPRICRARLFSHNTLWQSTRLLAPPNGATSTRDSLLCDGNLFTDIEQLKGEREIRPKSCCSNFHSPRSAAAGAHGALPDDQQSYIHGFLRL</sequence>
<name>G2QAZ6_THET4</name>
<dbReference type="InParanoid" id="G2QAZ6"/>
<dbReference type="VEuPathDB" id="FungiDB:MYCTH_2302093"/>
<dbReference type="EMBL" id="CP003003">
    <property type="protein sequence ID" value="AEO56788.1"/>
    <property type="molecule type" value="Genomic_DNA"/>
</dbReference>
<reference evidence="1 2" key="1">
    <citation type="journal article" date="2011" name="Nat. Biotechnol.">
        <title>Comparative genomic analysis of the thermophilic biomass-degrading fungi Myceliophthora thermophila and Thielavia terrestris.</title>
        <authorList>
            <person name="Berka R.M."/>
            <person name="Grigoriev I.V."/>
            <person name="Otillar R."/>
            <person name="Salamov A."/>
            <person name="Grimwood J."/>
            <person name="Reid I."/>
            <person name="Ishmael N."/>
            <person name="John T."/>
            <person name="Darmond C."/>
            <person name="Moisan M.-C."/>
            <person name="Henrissat B."/>
            <person name="Coutinho P.M."/>
            <person name="Lombard V."/>
            <person name="Natvig D.O."/>
            <person name="Lindquist E."/>
            <person name="Schmutz J."/>
            <person name="Lucas S."/>
            <person name="Harris P."/>
            <person name="Powlowski J."/>
            <person name="Bellemare A."/>
            <person name="Taylor D."/>
            <person name="Butler G."/>
            <person name="de Vries R.P."/>
            <person name="Allijn I.E."/>
            <person name="van den Brink J."/>
            <person name="Ushinsky S."/>
            <person name="Storms R."/>
            <person name="Powell A.J."/>
            <person name="Paulsen I.T."/>
            <person name="Elbourne L.D.H."/>
            <person name="Baker S.E."/>
            <person name="Magnuson J."/>
            <person name="LaBoissiere S."/>
            <person name="Clutterbuck A.J."/>
            <person name="Martinez D."/>
            <person name="Wogulis M."/>
            <person name="de Leon A.L."/>
            <person name="Rey M.W."/>
            <person name="Tsang A."/>
        </authorList>
    </citation>
    <scope>NUCLEOTIDE SEQUENCE [LARGE SCALE GENOMIC DNA]</scope>
    <source>
        <strain evidence="2">ATCC 42464 / BCRC 31852 / DSM 1799</strain>
    </source>
</reference>
<dbReference type="KEGG" id="mtm:MYCTH_2302093"/>
<dbReference type="HOGENOM" id="CLU_1726748_0_0_1"/>
<accession>G2QAZ6</accession>
<dbReference type="Proteomes" id="UP000007322">
    <property type="component" value="Chromosome 2"/>
</dbReference>
<dbReference type="AlphaFoldDB" id="G2QAZ6"/>
<evidence type="ECO:0000313" key="2">
    <source>
        <dbReference type="Proteomes" id="UP000007322"/>
    </source>
</evidence>
<gene>
    <name evidence="1" type="ORF">MYCTH_2302093</name>
</gene>